<name>A0A182UUF4_ANOME</name>
<protein>
    <submittedName>
        <fullName evidence="3">Uncharacterized protein</fullName>
    </submittedName>
</protein>
<evidence type="ECO:0000256" key="1">
    <source>
        <dbReference type="SAM" id="MobiDB-lite"/>
    </source>
</evidence>
<feature type="compositionally biased region" description="Acidic residues" evidence="1">
    <location>
        <begin position="110"/>
        <end position="120"/>
    </location>
</feature>
<feature type="transmembrane region" description="Helical" evidence="2">
    <location>
        <begin position="60"/>
        <end position="77"/>
    </location>
</feature>
<dbReference type="AlphaFoldDB" id="A0A182UUF4"/>
<evidence type="ECO:0000256" key="2">
    <source>
        <dbReference type="SAM" id="Phobius"/>
    </source>
</evidence>
<proteinExistence type="predicted"/>
<keyword evidence="2" id="KW-0472">Membrane</keyword>
<feature type="region of interest" description="Disordered" evidence="1">
    <location>
        <begin position="99"/>
        <end position="120"/>
    </location>
</feature>
<reference evidence="3" key="1">
    <citation type="submission" date="2020-05" db="UniProtKB">
        <authorList>
            <consortium name="EnsemblMetazoa"/>
        </authorList>
    </citation>
    <scope>IDENTIFICATION</scope>
    <source>
        <strain evidence="3">MAF</strain>
    </source>
</reference>
<dbReference type="Proteomes" id="UP000075903">
    <property type="component" value="Unassembled WGS sequence"/>
</dbReference>
<keyword evidence="4" id="KW-1185">Reference proteome</keyword>
<evidence type="ECO:0000313" key="4">
    <source>
        <dbReference type="Proteomes" id="UP000075903"/>
    </source>
</evidence>
<feature type="compositionally biased region" description="Basic and acidic residues" evidence="1">
    <location>
        <begin position="99"/>
        <end position="109"/>
    </location>
</feature>
<sequence length="417" mass="46730">MERRTRSTPKLKLIAVIRRAAAEPFGHWAARDRCPRARAYDCSVPCPSKRSAMSKVRRRDVLLIAILVLQLLLALDARRHGDGSVRSIVRAAQLAAKVKRESGNDRIEPQSDDGDDDDDKADEIIYDQRQGDGETNIRLSIKNFQLQLPESELKRLQSSDMVRLIRNSVLRLFGIGMGSDPEPDATSRSPPVAEQPTSTERQPIENFAQSLPELVTSMLQVNGTNVPANKKRHQLGPLPTDGSALETVSKENHHTFNTTRNATESSDRFVQTKPIRLETVRRVVVSTNEPLQTLREKVIWKVEQQQQQPSVLRVFLPPWLGSPFAPEVPAATSSRILDSGADAPRSDSEKRLCREIPPWMLIGLDGFMRRCCVGEVDCRRGKENGISMALEMVPKMEKNLLTSRSKLMKCGAAWCDE</sequence>
<keyword evidence="2" id="KW-0812">Transmembrane</keyword>
<feature type="region of interest" description="Disordered" evidence="1">
    <location>
        <begin position="176"/>
        <end position="200"/>
    </location>
</feature>
<evidence type="ECO:0000313" key="3">
    <source>
        <dbReference type="EnsemblMetazoa" id="AMEM003846-PA"/>
    </source>
</evidence>
<dbReference type="EnsemblMetazoa" id="AMEM003846-RA">
    <property type="protein sequence ID" value="AMEM003846-PA"/>
    <property type="gene ID" value="AMEM003846"/>
</dbReference>
<organism evidence="3 4">
    <name type="scientific">Anopheles merus</name>
    <name type="common">Mosquito</name>
    <dbReference type="NCBI Taxonomy" id="30066"/>
    <lineage>
        <taxon>Eukaryota</taxon>
        <taxon>Metazoa</taxon>
        <taxon>Ecdysozoa</taxon>
        <taxon>Arthropoda</taxon>
        <taxon>Hexapoda</taxon>
        <taxon>Insecta</taxon>
        <taxon>Pterygota</taxon>
        <taxon>Neoptera</taxon>
        <taxon>Endopterygota</taxon>
        <taxon>Diptera</taxon>
        <taxon>Nematocera</taxon>
        <taxon>Culicoidea</taxon>
        <taxon>Culicidae</taxon>
        <taxon>Anophelinae</taxon>
        <taxon>Anopheles</taxon>
    </lineage>
</organism>
<keyword evidence="2" id="KW-1133">Transmembrane helix</keyword>
<dbReference type="VEuPathDB" id="VectorBase:AMEM21_003347"/>
<dbReference type="VEuPathDB" id="VectorBase:AMEM003846"/>
<accession>A0A182UUF4</accession>